<feature type="transmembrane region" description="Helical" evidence="7">
    <location>
        <begin position="271"/>
        <end position="289"/>
    </location>
</feature>
<comment type="caution">
    <text evidence="9">The sequence shown here is derived from an EMBL/GenBank/DDBJ whole genome shotgun (WGS) entry which is preliminary data.</text>
</comment>
<evidence type="ECO:0000313" key="9">
    <source>
        <dbReference type="EMBL" id="RST70848.1"/>
    </source>
</evidence>
<dbReference type="SUPFAM" id="SSF103473">
    <property type="entry name" value="MFS general substrate transporter"/>
    <property type="match status" value="1"/>
</dbReference>
<evidence type="ECO:0000313" key="10">
    <source>
        <dbReference type="Proteomes" id="UP000279470"/>
    </source>
</evidence>
<dbReference type="Pfam" id="PF07690">
    <property type="entry name" value="MFS_1"/>
    <property type="match status" value="1"/>
</dbReference>
<evidence type="ECO:0000259" key="8">
    <source>
        <dbReference type="PROSITE" id="PS50850"/>
    </source>
</evidence>
<feature type="transmembrane region" description="Helical" evidence="7">
    <location>
        <begin position="47"/>
        <end position="65"/>
    </location>
</feature>
<feature type="transmembrane region" description="Helical" evidence="7">
    <location>
        <begin position="77"/>
        <end position="94"/>
    </location>
</feature>
<keyword evidence="10" id="KW-1185">Reference proteome</keyword>
<proteinExistence type="predicted"/>
<dbReference type="InterPro" id="IPR020846">
    <property type="entry name" value="MFS_dom"/>
</dbReference>
<evidence type="ECO:0000256" key="3">
    <source>
        <dbReference type="ARBA" id="ARBA00022475"/>
    </source>
</evidence>
<dbReference type="PANTHER" id="PTHR23521:SF2">
    <property type="entry name" value="TRANSPORTER MFS SUPERFAMILY"/>
    <property type="match status" value="1"/>
</dbReference>
<feature type="transmembrane region" description="Helical" evidence="7">
    <location>
        <begin position="237"/>
        <end position="259"/>
    </location>
</feature>
<dbReference type="GO" id="GO:0022857">
    <property type="term" value="F:transmembrane transporter activity"/>
    <property type="evidence" value="ECO:0007669"/>
    <property type="project" value="InterPro"/>
</dbReference>
<feature type="transmembrane region" description="Helical" evidence="7">
    <location>
        <begin position="163"/>
        <end position="187"/>
    </location>
</feature>
<keyword evidence="3" id="KW-1003">Cell membrane</keyword>
<keyword evidence="6 7" id="KW-0472">Membrane</keyword>
<dbReference type="Proteomes" id="UP000279470">
    <property type="component" value="Unassembled WGS sequence"/>
</dbReference>
<feature type="transmembrane region" description="Helical" evidence="7">
    <location>
        <begin position="295"/>
        <end position="317"/>
    </location>
</feature>
<sequence length="423" mass="47028">MFNVVRLKEIFLSIGLLLLSTALLISGSGLMNTLVSLKFKIAGKSELLIGCIAAMYFSGMLFGSLKISKLIKIVGYVKSFSTLASIMAITSILPGMNDNIIVFFICRFIQGACIAGLYIVVESWVLCSSSENNRGKTLAMYMIVLYSSYSMGQFFLSEATISTILPFCISTILIIASIIPLSSFPVTPPLLEEHDSISLKKIYHASKAGFIGCFISGMIISSIFSILPLYVEEIADNTQFIAFAMAITFLSGVLMQYPLGNFSDKMDRRKVQIMLNIMYSIFLLIFAVLEYFKLVNYYVLIFIVIIIGIFSFTIYPVSMNLVCDHLKRSEIIRGTEGLTISFGVGSIIGPIYSSFSIKLFGFYGYPISYVILTIFLSCFSVFSLDKNKSKKQIPISEIITPLVPYNQIDFDSIQLNSKSKDKK</sequence>
<dbReference type="PANTHER" id="PTHR23521">
    <property type="entry name" value="TRANSPORTER MFS SUPERFAMILY"/>
    <property type="match status" value="1"/>
</dbReference>
<keyword evidence="5 7" id="KW-1133">Transmembrane helix</keyword>
<comment type="subcellular location">
    <subcellularLocation>
        <location evidence="1">Cell inner membrane</location>
        <topology evidence="1">Multi-pass membrane protein</topology>
    </subcellularLocation>
</comment>
<dbReference type="InterPro" id="IPR011701">
    <property type="entry name" value="MFS"/>
</dbReference>
<reference evidence="10" key="1">
    <citation type="submission" date="2018-11" db="EMBL/GenBank/DDBJ databases">
        <title>Phylogenetic, genomic, and biogeographic characterization of a novel and ubiquitous marine invertebrate-associated Rickettsiales parasite, Candidatus Marinoinvertebrata rohwerii, gen. nov., sp. nov.</title>
        <authorList>
            <person name="Klinges J.G."/>
            <person name="Rosales S.M."/>
            <person name="Mcminds R."/>
            <person name="Shaver E.C."/>
            <person name="Shantz A."/>
            <person name="Peters E.C."/>
            <person name="Burkepile D.E."/>
            <person name="Silliman B.R."/>
            <person name="Vega Thurber R.L."/>
        </authorList>
    </citation>
    <scope>NUCLEOTIDE SEQUENCE [LARGE SCALE GENOMIC DNA]</scope>
    <source>
        <strain evidence="10">a_cerv_44</strain>
    </source>
</reference>
<dbReference type="RefSeq" id="WP_126044361.1">
    <property type="nucleotide sequence ID" value="NZ_RXFM01000011.1"/>
</dbReference>
<evidence type="ECO:0000256" key="4">
    <source>
        <dbReference type="ARBA" id="ARBA00022692"/>
    </source>
</evidence>
<keyword evidence="4 7" id="KW-0812">Transmembrane</keyword>
<dbReference type="OrthoDB" id="9797524at2"/>
<organism evidence="9 10">
    <name type="scientific">Candidatus Aquarickettsia rohweri</name>
    <dbReference type="NCBI Taxonomy" id="2602574"/>
    <lineage>
        <taxon>Bacteria</taxon>
        <taxon>Pseudomonadati</taxon>
        <taxon>Pseudomonadota</taxon>
        <taxon>Alphaproteobacteria</taxon>
        <taxon>Rickettsiales</taxon>
        <taxon>Candidatus Midichloriaceae</taxon>
        <taxon>Candidatus Aquarickettsia</taxon>
    </lineage>
</organism>
<dbReference type="Gene3D" id="1.20.1250.20">
    <property type="entry name" value="MFS general substrate transporter like domains"/>
    <property type="match status" value="2"/>
</dbReference>
<feature type="transmembrane region" description="Helical" evidence="7">
    <location>
        <begin position="100"/>
        <end position="126"/>
    </location>
</feature>
<accession>A0A3R9XSL2</accession>
<dbReference type="InterPro" id="IPR036259">
    <property type="entry name" value="MFS_trans_sf"/>
</dbReference>
<feature type="transmembrane region" description="Helical" evidence="7">
    <location>
        <begin position="363"/>
        <end position="384"/>
    </location>
</feature>
<evidence type="ECO:0000256" key="5">
    <source>
        <dbReference type="ARBA" id="ARBA00022989"/>
    </source>
</evidence>
<dbReference type="Pfam" id="PF00083">
    <property type="entry name" value="Sugar_tr"/>
    <property type="match status" value="1"/>
</dbReference>
<dbReference type="InterPro" id="IPR047200">
    <property type="entry name" value="MFS_YcaD-like"/>
</dbReference>
<evidence type="ECO:0000256" key="1">
    <source>
        <dbReference type="ARBA" id="ARBA00004429"/>
    </source>
</evidence>
<evidence type="ECO:0000256" key="7">
    <source>
        <dbReference type="SAM" id="Phobius"/>
    </source>
</evidence>
<dbReference type="EMBL" id="RXFM01000011">
    <property type="protein sequence ID" value="RST70848.1"/>
    <property type="molecule type" value="Genomic_DNA"/>
</dbReference>
<feature type="transmembrane region" description="Helical" evidence="7">
    <location>
        <begin position="338"/>
        <end position="357"/>
    </location>
</feature>
<feature type="transmembrane region" description="Helical" evidence="7">
    <location>
        <begin position="138"/>
        <end position="157"/>
    </location>
</feature>
<evidence type="ECO:0000256" key="6">
    <source>
        <dbReference type="ARBA" id="ARBA00023136"/>
    </source>
</evidence>
<dbReference type="PROSITE" id="PS50850">
    <property type="entry name" value="MFS"/>
    <property type="match status" value="1"/>
</dbReference>
<name>A0A3R9XSL2_9RICK</name>
<keyword evidence="2" id="KW-0813">Transport</keyword>
<dbReference type="AlphaFoldDB" id="A0A3R9XSL2"/>
<protein>
    <submittedName>
        <fullName evidence="9">MFS transporter</fullName>
    </submittedName>
</protein>
<dbReference type="GO" id="GO:0005886">
    <property type="term" value="C:plasma membrane"/>
    <property type="evidence" value="ECO:0007669"/>
    <property type="project" value="UniProtKB-SubCell"/>
</dbReference>
<dbReference type="InterPro" id="IPR005828">
    <property type="entry name" value="MFS_sugar_transport-like"/>
</dbReference>
<gene>
    <name evidence="9" type="ORF">EIC27_01325</name>
</gene>
<feature type="transmembrane region" description="Helical" evidence="7">
    <location>
        <begin position="208"/>
        <end position="231"/>
    </location>
</feature>
<evidence type="ECO:0000256" key="2">
    <source>
        <dbReference type="ARBA" id="ARBA00022448"/>
    </source>
</evidence>
<feature type="domain" description="Major facilitator superfamily (MFS) profile" evidence="8">
    <location>
        <begin position="205"/>
        <end position="423"/>
    </location>
</feature>
<dbReference type="CDD" id="cd17477">
    <property type="entry name" value="MFS_YcaD_like"/>
    <property type="match status" value="1"/>
</dbReference>